<sequence length="553" mass="62504">MPTKYAPKNEPVISNFLSSEDFLKSSLNESPHSNYSTEFKTLHKKATRALVLARYNTAWNLFLQLEKKVSINKALASINSPSKKLTPSLNYLSSDQADFSKKLWILYICIISSLVKDSSPAGDFKIFTGTNSSSPSQLSNFPKNCQQAWNSIKAGHYNISGNVDAEIIVLFTLFMIKIKTILTAKYVIEDWFNTLPQTTLYSLKSIYDSSVNKSLPPNPGAPNNLIYSYIRVCELYLLQILPHFYMFNEANDFIINNSFFTPLLKKSLLKKIEFIKASIEFENQKNNTNNPSLQKNITLFSAQKLDIQSQSSSMTTNDKLKIENTSKPPLNNNSESFKNSNIQKHDSATNIQSSKNSTPTNMYKSKYASSSSSISGSEGMSDQQKKHPHKSKSSIDPKHPSRKNTVQTDTKNQTIDGNDSENKSKEQINKEIEEPDSENSSRDLNQDIGSLNKQQHSNNSTQNDKLKHFGTLTTTLIKPTPANKLAFSYTNFQKITTIISRILKRYGTTVILTAFVLRVVKYFFGNFSFKKTTVSFFAKKIWGLLISNIRNKK</sequence>
<evidence type="ECO:0000256" key="1">
    <source>
        <dbReference type="SAM" id="MobiDB-lite"/>
    </source>
</evidence>
<feature type="compositionally biased region" description="Polar residues" evidence="1">
    <location>
        <begin position="325"/>
        <end position="361"/>
    </location>
</feature>
<keyword evidence="3" id="KW-1185">Reference proteome</keyword>
<dbReference type="AlphaFoldDB" id="A0A1R1XRY9"/>
<feature type="compositionally biased region" description="Polar residues" evidence="1">
    <location>
        <begin position="308"/>
        <end position="317"/>
    </location>
</feature>
<dbReference type="OrthoDB" id="3981028at2759"/>
<evidence type="ECO:0000313" key="3">
    <source>
        <dbReference type="Proteomes" id="UP000187283"/>
    </source>
</evidence>
<gene>
    <name evidence="2" type="ORF">AYI70_g5982</name>
</gene>
<dbReference type="EMBL" id="LSSN01002048">
    <property type="protein sequence ID" value="OMJ17422.1"/>
    <property type="molecule type" value="Genomic_DNA"/>
</dbReference>
<dbReference type="STRING" id="133412.A0A1R1XRY9"/>
<protein>
    <submittedName>
        <fullName evidence="2">Uncharacterized protein</fullName>
    </submittedName>
</protein>
<feature type="compositionally biased region" description="Polar residues" evidence="1">
    <location>
        <begin position="447"/>
        <end position="463"/>
    </location>
</feature>
<feature type="compositionally biased region" description="Polar residues" evidence="1">
    <location>
        <begin position="403"/>
        <end position="417"/>
    </location>
</feature>
<feature type="region of interest" description="Disordered" evidence="1">
    <location>
        <begin position="308"/>
        <end position="465"/>
    </location>
</feature>
<evidence type="ECO:0000313" key="2">
    <source>
        <dbReference type="EMBL" id="OMJ17422.1"/>
    </source>
</evidence>
<accession>A0A1R1XRY9</accession>
<proteinExistence type="predicted"/>
<feature type="compositionally biased region" description="Basic and acidic residues" evidence="1">
    <location>
        <begin position="420"/>
        <end position="432"/>
    </location>
</feature>
<organism evidence="2 3">
    <name type="scientific">Smittium culicis</name>
    <dbReference type="NCBI Taxonomy" id="133412"/>
    <lineage>
        <taxon>Eukaryota</taxon>
        <taxon>Fungi</taxon>
        <taxon>Fungi incertae sedis</taxon>
        <taxon>Zoopagomycota</taxon>
        <taxon>Kickxellomycotina</taxon>
        <taxon>Harpellomycetes</taxon>
        <taxon>Harpellales</taxon>
        <taxon>Legeriomycetaceae</taxon>
        <taxon>Smittium</taxon>
    </lineage>
</organism>
<reference evidence="2 3" key="1">
    <citation type="submission" date="2017-01" db="EMBL/GenBank/DDBJ databases">
        <authorList>
            <person name="Mah S.A."/>
            <person name="Swanson W.J."/>
            <person name="Moy G.W."/>
            <person name="Vacquier V.D."/>
        </authorList>
    </citation>
    <scope>NUCLEOTIDE SEQUENCE [LARGE SCALE GENOMIC DNA]</scope>
    <source>
        <strain evidence="2 3">GSMNP</strain>
    </source>
</reference>
<name>A0A1R1XRY9_9FUNG</name>
<comment type="caution">
    <text evidence="2">The sequence shown here is derived from an EMBL/GenBank/DDBJ whole genome shotgun (WGS) entry which is preliminary data.</text>
</comment>
<feature type="compositionally biased region" description="Low complexity" evidence="1">
    <location>
        <begin position="362"/>
        <end position="382"/>
    </location>
</feature>
<dbReference type="Proteomes" id="UP000187283">
    <property type="component" value="Unassembled WGS sequence"/>
</dbReference>